<dbReference type="PANTHER" id="PTHR30341">
    <property type="entry name" value="SODIUM ION/PROTON ANTIPORTER NHAA-RELATED"/>
    <property type="match status" value="1"/>
</dbReference>
<dbReference type="InterPro" id="IPR004670">
    <property type="entry name" value="NhaA"/>
</dbReference>
<protein>
    <recommendedName>
        <fullName evidence="7">Na(+)/H(+) antiporter NhaA</fullName>
    </recommendedName>
    <alternativeName>
        <fullName evidence="7">Sodium/proton antiporter NhaA</fullName>
    </alternativeName>
</protein>
<feature type="transmembrane region" description="Helical" evidence="7">
    <location>
        <begin position="290"/>
        <end position="318"/>
    </location>
</feature>
<feature type="transmembrane region" description="Helical" evidence="7">
    <location>
        <begin position="127"/>
        <end position="146"/>
    </location>
</feature>
<dbReference type="GO" id="GO:0015385">
    <property type="term" value="F:sodium:proton antiporter activity"/>
    <property type="evidence" value="ECO:0007669"/>
    <property type="project" value="UniProtKB-UniRule"/>
</dbReference>
<feature type="transmembrane region" description="Helical" evidence="7">
    <location>
        <begin position="95"/>
        <end position="115"/>
    </location>
</feature>
<organism evidence="8 9">
    <name type="scientific">Lonsdalea iberica</name>
    <dbReference type="NCBI Taxonomy" id="1082703"/>
    <lineage>
        <taxon>Bacteria</taxon>
        <taxon>Pseudomonadati</taxon>
        <taxon>Pseudomonadota</taxon>
        <taxon>Gammaproteobacteria</taxon>
        <taxon>Enterobacterales</taxon>
        <taxon>Pectobacteriaceae</taxon>
        <taxon>Lonsdalea</taxon>
    </lineage>
</organism>
<dbReference type="Pfam" id="PF06965">
    <property type="entry name" value="Na_H_antiport_1"/>
    <property type="match status" value="1"/>
</dbReference>
<comment type="caution">
    <text evidence="8">The sequence shown here is derived from an EMBL/GenBank/DDBJ whole genome shotgun (WGS) entry which is preliminary data.</text>
</comment>
<dbReference type="OrthoDB" id="9808135at2"/>
<dbReference type="PANTHER" id="PTHR30341:SF0">
    <property type="entry name" value="NA(+)_H(+) ANTIPORTER NHAA"/>
    <property type="match status" value="1"/>
</dbReference>
<dbReference type="NCBIfam" id="NF007112">
    <property type="entry name" value="PRK09561.1"/>
    <property type="match status" value="1"/>
</dbReference>
<evidence type="ECO:0000256" key="5">
    <source>
        <dbReference type="ARBA" id="ARBA00023136"/>
    </source>
</evidence>
<comment type="similarity">
    <text evidence="7">Belongs to the NhaA Na(+)/H(+) (TC 2.A.33) antiporter family.</text>
</comment>
<accession>A0A1X3S2G8</accession>
<keyword evidence="7" id="KW-0406">Ion transport</keyword>
<feature type="transmembrane region" description="Helical" evidence="7">
    <location>
        <begin position="209"/>
        <end position="238"/>
    </location>
</feature>
<comment type="subcellular location">
    <subcellularLocation>
        <location evidence="1">Cell inner membrane</location>
        <topology evidence="1">Multi-pass membrane protein</topology>
    </subcellularLocation>
    <subcellularLocation>
        <location evidence="7">Cell membrane</location>
        <topology evidence="7">Multi-pass membrane protein</topology>
    </subcellularLocation>
</comment>
<dbReference type="GO" id="GO:0005886">
    <property type="term" value="C:plasma membrane"/>
    <property type="evidence" value="ECO:0007669"/>
    <property type="project" value="UniProtKB-SubCell"/>
</dbReference>
<evidence type="ECO:0000256" key="4">
    <source>
        <dbReference type="ARBA" id="ARBA00022989"/>
    </source>
</evidence>
<dbReference type="GO" id="GO:0006885">
    <property type="term" value="P:regulation of pH"/>
    <property type="evidence" value="ECO:0007669"/>
    <property type="project" value="UniProtKB-UniRule"/>
</dbReference>
<dbReference type="InterPro" id="IPR023171">
    <property type="entry name" value="Na/H_antiporter_dom_sf"/>
</dbReference>
<evidence type="ECO:0000256" key="6">
    <source>
        <dbReference type="ARBA" id="ARBA00023201"/>
    </source>
</evidence>
<keyword evidence="5 7" id="KW-0472">Membrane</keyword>
<comment type="catalytic activity">
    <reaction evidence="7">
        <text>Na(+)(in) + 2 H(+)(out) = Na(+)(out) + 2 H(+)(in)</text>
        <dbReference type="Rhea" id="RHEA:29251"/>
        <dbReference type="ChEBI" id="CHEBI:15378"/>
        <dbReference type="ChEBI" id="CHEBI:29101"/>
    </reaction>
</comment>
<keyword evidence="6 7" id="KW-0739">Sodium transport</keyword>
<feature type="transmembrane region" description="Helical" evidence="7">
    <location>
        <begin position="54"/>
        <end position="74"/>
    </location>
</feature>
<gene>
    <name evidence="7 8" type="primary">nhaA</name>
    <name evidence="8" type="ORF">AU511_00395</name>
</gene>
<evidence type="ECO:0000313" key="8">
    <source>
        <dbReference type="EMBL" id="OSN08704.1"/>
    </source>
</evidence>
<dbReference type="NCBIfam" id="TIGR00773">
    <property type="entry name" value="NhaA"/>
    <property type="match status" value="1"/>
</dbReference>
<keyword evidence="7" id="KW-0813">Transport</keyword>
<evidence type="ECO:0000256" key="3">
    <source>
        <dbReference type="ARBA" id="ARBA00022692"/>
    </source>
</evidence>
<feature type="transmembrane region" description="Helical" evidence="7">
    <location>
        <begin position="362"/>
        <end position="387"/>
    </location>
</feature>
<evidence type="ECO:0000256" key="7">
    <source>
        <dbReference type="HAMAP-Rule" id="MF_01844"/>
    </source>
</evidence>
<feature type="transmembrane region" description="Helical" evidence="7">
    <location>
        <begin position="258"/>
        <end position="278"/>
    </location>
</feature>
<evidence type="ECO:0000256" key="2">
    <source>
        <dbReference type="ARBA" id="ARBA00022475"/>
    </source>
</evidence>
<dbReference type="Proteomes" id="UP000194020">
    <property type="component" value="Unassembled WGS sequence"/>
</dbReference>
<dbReference type="NCBIfam" id="NF007111">
    <property type="entry name" value="PRK09560.1"/>
    <property type="match status" value="1"/>
</dbReference>
<dbReference type="RefSeq" id="WP_094108412.1">
    <property type="nucleotide sequence ID" value="NZ_LUTP01000001.1"/>
</dbReference>
<feature type="transmembrane region" description="Helical" evidence="7">
    <location>
        <begin position="155"/>
        <end position="176"/>
    </location>
</feature>
<name>A0A1X3S2G8_9GAMM</name>
<evidence type="ECO:0000313" key="9">
    <source>
        <dbReference type="Proteomes" id="UP000194020"/>
    </source>
</evidence>
<reference evidence="8 9" key="1">
    <citation type="submission" date="2016-02" db="EMBL/GenBank/DDBJ databases">
        <title>Species-wide whole genome sequencing reveals diversity, host range in Lonsdalea quercina.</title>
        <authorList>
            <person name="Li Y."/>
        </authorList>
    </citation>
    <scope>NUCLEOTIDE SEQUENCE [LARGE SCALE GENOMIC DNA]</scope>
    <source>
        <strain evidence="8 9">LMG 26264</strain>
    </source>
</reference>
<sequence length="400" mass="41667">MIRLLRRFARLDAAAGITLIVATLLALLMANIPLTAMGYDKVLTTPLVVTVGGMNIHASLLHAINDGLMTLFFLMVGLEVKRELMVGALASRRQALLPVAAALGGMVAPALIYLAINAADAHTRVGWAIPTATDIAFAVGILVLLGKRVPLGLKVFLLALAIIDDLGAILVIALFYTQQLHGMALLGAALSAMILAYMNWRQVTNTPAYLLVGAVVWFCVLLSGVHATLAGVVVGFLIPLRAPTGQPSPAKALEHRLSGWVAFLIIPLFAFANAGIALQGVDAGQMLSPLTVGIAAGLLIGKPLGIMLFSGGVIALRLATLPAGVNFRQLSAVSVLCGIGFTMSIFITLLSFGSDADAATVLYAKLAILLSSLAAGVFGFIALRIALPAVPAYTPVPREE</sequence>
<feature type="transmembrane region" description="Helical" evidence="7">
    <location>
        <begin position="182"/>
        <end position="200"/>
    </location>
</feature>
<dbReference type="HAMAP" id="MF_01844">
    <property type="entry name" value="NhaA"/>
    <property type="match status" value="1"/>
</dbReference>
<keyword evidence="2 7" id="KW-1003">Cell membrane</keyword>
<dbReference type="Gene3D" id="1.20.1530.10">
    <property type="entry name" value="Na+/H+ antiporter like domain"/>
    <property type="match status" value="1"/>
</dbReference>
<proteinExistence type="inferred from homology"/>
<dbReference type="AlphaFoldDB" id="A0A1X3S2G8"/>
<keyword evidence="7" id="KW-0050">Antiport</keyword>
<feature type="transmembrane region" description="Helical" evidence="7">
    <location>
        <begin position="330"/>
        <end position="350"/>
    </location>
</feature>
<keyword evidence="3 7" id="KW-0812">Transmembrane</keyword>
<keyword evidence="4 7" id="KW-1133">Transmembrane helix</keyword>
<comment type="function">
    <text evidence="7">Na(+)/H(+) antiporter that extrudes sodium in exchange for external protons.</text>
</comment>
<evidence type="ECO:0000256" key="1">
    <source>
        <dbReference type="ARBA" id="ARBA00004429"/>
    </source>
</evidence>
<dbReference type="EMBL" id="LUTP01000001">
    <property type="protein sequence ID" value="OSN08704.1"/>
    <property type="molecule type" value="Genomic_DNA"/>
</dbReference>
<feature type="transmembrane region" description="Helical" evidence="7">
    <location>
        <begin position="12"/>
        <end position="34"/>
    </location>
</feature>
<keyword evidence="7" id="KW-0915">Sodium</keyword>